<organism evidence="2 3">
    <name type="scientific">Haloarcula saliterrae</name>
    <dbReference type="NCBI Taxonomy" id="2950534"/>
    <lineage>
        <taxon>Archaea</taxon>
        <taxon>Methanobacteriati</taxon>
        <taxon>Methanobacteriota</taxon>
        <taxon>Stenosarchaea group</taxon>
        <taxon>Halobacteria</taxon>
        <taxon>Halobacteriales</taxon>
        <taxon>Haloarculaceae</taxon>
        <taxon>Haloarcula</taxon>
    </lineage>
</organism>
<evidence type="ECO:0000256" key="1">
    <source>
        <dbReference type="SAM" id="Phobius"/>
    </source>
</evidence>
<gene>
    <name evidence="2" type="ORF">NDI56_05970</name>
</gene>
<protein>
    <recommendedName>
        <fullName evidence="4">DUF2178 domain-containing protein</fullName>
    </recommendedName>
</protein>
<feature type="transmembrane region" description="Helical" evidence="1">
    <location>
        <begin position="69"/>
        <end position="92"/>
    </location>
</feature>
<proteinExistence type="predicted"/>
<dbReference type="EMBL" id="JAMQON010000001">
    <property type="protein sequence ID" value="MDS0258936.1"/>
    <property type="molecule type" value="Genomic_DNA"/>
</dbReference>
<evidence type="ECO:0000313" key="2">
    <source>
        <dbReference type="EMBL" id="MDS0258936.1"/>
    </source>
</evidence>
<evidence type="ECO:0000313" key="3">
    <source>
        <dbReference type="Proteomes" id="UP001259659"/>
    </source>
</evidence>
<keyword evidence="1" id="KW-0472">Membrane</keyword>
<keyword evidence="1" id="KW-0812">Transmembrane</keyword>
<dbReference type="RefSeq" id="WP_310918517.1">
    <property type="nucleotide sequence ID" value="NZ_JAMQON010000001.1"/>
</dbReference>
<dbReference type="Proteomes" id="UP001259659">
    <property type="component" value="Unassembled WGS sequence"/>
</dbReference>
<reference evidence="2 3" key="1">
    <citation type="submission" date="2022-06" db="EMBL/GenBank/DDBJ databases">
        <title>Haloarcula sp. a new haloarchaeum isolate from saline soil.</title>
        <authorList>
            <person name="Strakova D."/>
            <person name="Galisteo C."/>
            <person name="Sanchez-Porro C."/>
            <person name="Ventosa A."/>
        </authorList>
    </citation>
    <scope>NUCLEOTIDE SEQUENCE [LARGE SCALE GENOMIC DNA]</scope>
    <source>
        <strain evidence="2 3">S1CR25-12</strain>
    </source>
</reference>
<name>A0ABU2FB37_9EURY</name>
<keyword evidence="1" id="KW-1133">Transmembrane helix</keyword>
<feature type="transmembrane region" description="Helical" evidence="1">
    <location>
        <begin position="29"/>
        <end position="48"/>
    </location>
</feature>
<feature type="transmembrane region" description="Helical" evidence="1">
    <location>
        <begin position="104"/>
        <end position="123"/>
    </location>
</feature>
<keyword evidence="3" id="KW-1185">Reference proteome</keyword>
<accession>A0ABU2FB37</accession>
<evidence type="ECO:0008006" key="4">
    <source>
        <dbReference type="Google" id="ProtNLM"/>
    </source>
</evidence>
<sequence length="128" mass="13409">MSSSIGVGVAGLFAATAAAVFAPDSVSDLLLSVGVGVYYVGLLGYLVIWQRTGVRLLDEREAQIEQRACQLVVLALTGVTVLAVPADLLFAVTGVVDVPLALRGAVWGYALLLVFSLFVYGHVAEKTQ</sequence>
<comment type="caution">
    <text evidence="2">The sequence shown here is derived from an EMBL/GenBank/DDBJ whole genome shotgun (WGS) entry which is preliminary data.</text>
</comment>